<dbReference type="RefSeq" id="WP_377926517.1">
    <property type="nucleotide sequence ID" value="NZ_JBHUEM010000003.1"/>
</dbReference>
<keyword evidence="4" id="KW-0479">Metal-binding</keyword>
<sequence length="321" mass="36809">MNIREMKKIDLHAHLNGTVSTQIFIELCNKFDIDIPNGFDLNSDLQVLNKVGSLIEYFKPWDIFKKLPIGYECLTVMVKSAFENLKKDNVSYIEFRNSPFYISKINGISLEEALVWLIESIKEQSYLYDINARLILSLTRHELLEVNVNQLLEAIRKVNTDNVIVGVDMSGNEDTKLPYSIEKFFLRAKEDLGLGITIHAGETGNHENVEWAIKNCGAMRIGHGSAAVKSENLLNLIIEKDICLEVCLISNLRTGYVQGIEEHPLKVFLEWDIPFVLCTDNPSVHGASLSDEYTLFLNHFKRADILEKMYERNNKYSFWRG</sequence>
<evidence type="ECO:0000256" key="6">
    <source>
        <dbReference type="ARBA" id="ARBA00022833"/>
    </source>
</evidence>
<dbReference type="InterPro" id="IPR032466">
    <property type="entry name" value="Metal_Hydrolase"/>
</dbReference>
<evidence type="ECO:0000256" key="3">
    <source>
        <dbReference type="ARBA" id="ARBA00012784"/>
    </source>
</evidence>
<keyword evidence="5" id="KW-0378">Hydrolase</keyword>
<dbReference type="Pfam" id="PF00962">
    <property type="entry name" value="A_deaminase"/>
    <property type="match status" value="1"/>
</dbReference>
<gene>
    <name evidence="8" type="ORF">ACFSCX_02475</name>
</gene>
<evidence type="ECO:0000256" key="2">
    <source>
        <dbReference type="ARBA" id="ARBA00006676"/>
    </source>
</evidence>
<comment type="caution">
    <text evidence="8">The sequence shown here is derived from an EMBL/GenBank/DDBJ whole genome shotgun (WGS) entry which is preliminary data.</text>
</comment>
<dbReference type="EMBL" id="JBHUEM010000003">
    <property type="protein sequence ID" value="MFD1735418.1"/>
    <property type="molecule type" value="Genomic_DNA"/>
</dbReference>
<organism evidence="8 9">
    <name type="scientific">Bacillus salitolerans</name>
    <dbReference type="NCBI Taxonomy" id="1437434"/>
    <lineage>
        <taxon>Bacteria</taxon>
        <taxon>Bacillati</taxon>
        <taxon>Bacillota</taxon>
        <taxon>Bacilli</taxon>
        <taxon>Bacillales</taxon>
        <taxon>Bacillaceae</taxon>
        <taxon>Bacillus</taxon>
    </lineage>
</organism>
<evidence type="ECO:0000313" key="8">
    <source>
        <dbReference type="EMBL" id="MFD1735418.1"/>
    </source>
</evidence>
<dbReference type="EC" id="3.5.4.4" evidence="3"/>
<evidence type="ECO:0000313" key="9">
    <source>
        <dbReference type="Proteomes" id="UP001597214"/>
    </source>
</evidence>
<dbReference type="Proteomes" id="UP001597214">
    <property type="component" value="Unassembled WGS sequence"/>
</dbReference>
<dbReference type="PANTHER" id="PTHR11409:SF43">
    <property type="entry name" value="ADENOSINE DEAMINASE"/>
    <property type="match status" value="1"/>
</dbReference>
<feature type="domain" description="Adenosine deaminase" evidence="7">
    <location>
        <begin position="8"/>
        <end position="300"/>
    </location>
</feature>
<keyword evidence="9" id="KW-1185">Reference proteome</keyword>
<dbReference type="Gene3D" id="3.20.20.140">
    <property type="entry name" value="Metal-dependent hydrolases"/>
    <property type="match status" value="1"/>
</dbReference>
<evidence type="ECO:0000256" key="1">
    <source>
        <dbReference type="ARBA" id="ARBA00001947"/>
    </source>
</evidence>
<dbReference type="PANTHER" id="PTHR11409">
    <property type="entry name" value="ADENOSINE DEAMINASE"/>
    <property type="match status" value="1"/>
</dbReference>
<reference evidence="9" key="1">
    <citation type="journal article" date="2019" name="Int. J. Syst. Evol. Microbiol.">
        <title>The Global Catalogue of Microorganisms (GCM) 10K type strain sequencing project: providing services to taxonomists for standard genome sequencing and annotation.</title>
        <authorList>
            <consortium name="The Broad Institute Genomics Platform"/>
            <consortium name="The Broad Institute Genome Sequencing Center for Infectious Disease"/>
            <person name="Wu L."/>
            <person name="Ma J."/>
        </authorList>
    </citation>
    <scope>NUCLEOTIDE SEQUENCE [LARGE SCALE GENOMIC DNA]</scope>
    <source>
        <strain evidence="9">CCUG 49339</strain>
    </source>
</reference>
<evidence type="ECO:0000256" key="5">
    <source>
        <dbReference type="ARBA" id="ARBA00022801"/>
    </source>
</evidence>
<dbReference type="SUPFAM" id="SSF51556">
    <property type="entry name" value="Metallo-dependent hydrolases"/>
    <property type="match status" value="1"/>
</dbReference>
<proteinExistence type="inferred from homology"/>
<protein>
    <recommendedName>
        <fullName evidence="3">adenosine deaminase</fullName>
        <ecNumber evidence="3">3.5.4.4</ecNumber>
    </recommendedName>
</protein>
<dbReference type="InterPro" id="IPR001365">
    <property type="entry name" value="A_deaminase_dom"/>
</dbReference>
<name>A0ABW4LN42_9BACI</name>
<comment type="cofactor">
    <cofactor evidence="1">
        <name>Zn(2+)</name>
        <dbReference type="ChEBI" id="CHEBI:29105"/>
    </cofactor>
</comment>
<keyword evidence="6" id="KW-0862">Zinc</keyword>
<comment type="similarity">
    <text evidence="2">Belongs to the metallo-dependent hydrolases superfamily. Adenosine and AMP deaminases family.</text>
</comment>
<evidence type="ECO:0000259" key="7">
    <source>
        <dbReference type="Pfam" id="PF00962"/>
    </source>
</evidence>
<evidence type="ECO:0000256" key="4">
    <source>
        <dbReference type="ARBA" id="ARBA00022723"/>
    </source>
</evidence>
<dbReference type="InterPro" id="IPR006330">
    <property type="entry name" value="Ado/ade_deaminase"/>
</dbReference>
<accession>A0ABW4LN42</accession>